<feature type="non-terminal residue" evidence="1">
    <location>
        <position position="1"/>
    </location>
</feature>
<keyword evidence="2" id="KW-1185">Reference proteome</keyword>
<dbReference type="Proteomes" id="UP001151532">
    <property type="component" value="Chromosome 16"/>
</dbReference>
<protein>
    <submittedName>
        <fullName evidence="1">Uncharacterized protein</fullName>
    </submittedName>
</protein>
<reference evidence="1" key="1">
    <citation type="submission" date="2022-11" db="EMBL/GenBank/DDBJ databases">
        <authorList>
            <person name="Hyden B.L."/>
            <person name="Feng K."/>
            <person name="Yates T."/>
            <person name="Jawdy S."/>
            <person name="Smart L.B."/>
            <person name="Muchero W."/>
        </authorList>
    </citation>
    <scope>NUCLEOTIDE SEQUENCE</scope>
    <source>
        <tissue evidence="1">Shoot tip</tissue>
    </source>
</reference>
<gene>
    <name evidence="1" type="ORF">OIU79_027713</name>
</gene>
<organism evidence="1 2">
    <name type="scientific">Salix purpurea</name>
    <name type="common">Purple osier willow</name>
    <dbReference type="NCBI Taxonomy" id="77065"/>
    <lineage>
        <taxon>Eukaryota</taxon>
        <taxon>Viridiplantae</taxon>
        <taxon>Streptophyta</taxon>
        <taxon>Embryophyta</taxon>
        <taxon>Tracheophyta</taxon>
        <taxon>Spermatophyta</taxon>
        <taxon>Magnoliopsida</taxon>
        <taxon>eudicotyledons</taxon>
        <taxon>Gunneridae</taxon>
        <taxon>Pentapetalae</taxon>
        <taxon>rosids</taxon>
        <taxon>fabids</taxon>
        <taxon>Malpighiales</taxon>
        <taxon>Salicaceae</taxon>
        <taxon>Saliceae</taxon>
        <taxon>Salix</taxon>
    </lineage>
</organism>
<sequence length="79" mass="8795">MWDINGQYIPFSLEQRFVINWAVPDAESSKCRRHPSIPSQSQISSDVKFGGISPFGKDSRAGQLQTVSSCRDVSFCISL</sequence>
<comment type="caution">
    <text evidence="1">The sequence shown here is derived from an EMBL/GenBank/DDBJ whole genome shotgun (WGS) entry which is preliminary data.</text>
</comment>
<name>A0A9Q0VVJ0_SALPP</name>
<evidence type="ECO:0000313" key="1">
    <source>
        <dbReference type="EMBL" id="KAJ6755151.1"/>
    </source>
</evidence>
<proteinExistence type="predicted"/>
<evidence type="ECO:0000313" key="2">
    <source>
        <dbReference type="Proteomes" id="UP001151532"/>
    </source>
</evidence>
<accession>A0A9Q0VVJ0</accession>
<dbReference type="EMBL" id="JAPFFK010000007">
    <property type="protein sequence ID" value="KAJ6755151.1"/>
    <property type="molecule type" value="Genomic_DNA"/>
</dbReference>
<dbReference type="AlphaFoldDB" id="A0A9Q0VVJ0"/>
<reference evidence="1" key="2">
    <citation type="journal article" date="2023" name="Int. J. Mol. Sci.">
        <title>De Novo Assembly and Annotation of 11 Diverse Shrub Willow (Salix) Genomes Reveals Novel Gene Organization in Sex-Linked Regions.</title>
        <authorList>
            <person name="Hyden B."/>
            <person name="Feng K."/>
            <person name="Yates T.B."/>
            <person name="Jawdy S."/>
            <person name="Cereghino C."/>
            <person name="Smart L.B."/>
            <person name="Muchero W."/>
        </authorList>
    </citation>
    <scope>NUCLEOTIDE SEQUENCE</scope>
    <source>
        <tissue evidence="1">Shoot tip</tissue>
    </source>
</reference>